<evidence type="ECO:0000256" key="1">
    <source>
        <dbReference type="ARBA" id="ARBA00004496"/>
    </source>
</evidence>
<feature type="binding site" evidence="13">
    <location>
        <begin position="122"/>
        <end position="126"/>
    </location>
    <ligand>
        <name>UDP-N-acetyl-alpha-D-glucosamine</name>
        <dbReference type="ChEBI" id="CHEBI:57705"/>
    </ligand>
</feature>
<evidence type="ECO:0000259" key="14">
    <source>
        <dbReference type="Pfam" id="PF00275"/>
    </source>
</evidence>
<comment type="subcellular location">
    <subcellularLocation>
        <location evidence="1 13">Cytoplasm</location>
    </subcellularLocation>
</comment>
<feature type="binding site" evidence="13">
    <location>
        <position position="308"/>
    </location>
    <ligand>
        <name>UDP-N-acetyl-alpha-D-glucosamine</name>
        <dbReference type="ChEBI" id="CHEBI:57705"/>
    </ligand>
</feature>
<dbReference type="EC" id="2.5.1.7" evidence="13"/>
<dbReference type="RefSeq" id="WP_269819009.1">
    <property type="nucleotide sequence ID" value="NZ_CP114976.1"/>
</dbReference>
<protein>
    <recommendedName>
        <fullName evidence="13">UDP-N-acetylglucosamine 1-carboxyvinyltransferase</fullName>
        <ecNumber evidence="13">2.5.1.7</ecNumber>
    </recommendedName>
    <alternativeName>
        <fullName evidence="13">Enoylpyruvate transferase</fullName>
    </alternativeName>
    <alternativeName>
        <fullName evidence="13">UDP-N-acetylglucosamine enolpyruvyl transferase</fullName>
        <shortName evidence="13">EPT</shortName>
    </alternativeName>
</protein>
<evidence type="ECO:0000256" key="9">
    <source>
        <dbReference type="ARBA" id="ARBA00023316"/>
    </source>
</evidence>
<dbReference type="GO" id="GO:0051301">
    <property type="term" value="P:cell division"/>
    <property type="evidence" value="ECO:0007669"/>
    <property type="project" value="UniProtKB-KW"/>
</dbReference>
<dbReference type="GO" id="GO:0008360">
    <property type="term" value="P:regulation of cell shape"/>
    <property type="evidence" value="ECO:0007669"/>
    <property type="project" value="UniProtKB-KW"/>
</dbReference>
<dbReference type="NCBIfam" id="TIGR01072">
    <property type="entry name" value="murA"/>
    <property type="match status" value="1"/>
</dbReference>
<dbReference type="EMBL" id="CP114976">
    <property type="protein sequence ID" value="WBE26063.1"/>
    <property type="molecule type" value="Genomic_DNA"/>
</dbReference>
<evidence type="ECO:0000256" key="5">
    <source>
        <dbReference type="ARBA" id="ARBA00022679"/>
    </source>
</evidence>
<comment type="catalytic activity">
    <reaction evidence="12 13">
        <text>phosphoenolpyruvate + UDP-N-acetyl-alpha-D-glucosamine = UDP-N-acetyl-3-O-(1-carboxyvinyl)-alpha-D-glucosamine + phosphate</text>
        <dbReference type="Rhea" id="RHEA:18681"/>
        <dbReference type="ChEBI" id="CHEBI:43474"/>
        <dbReference type="ChEBI" id="CHEBI:57705"/>
        <dbReference type="ChEBI" id="CHEBI:58702"/>
        <dbReference type="ChEBI" id="CHEBI:68483"/>
        <dbReference type="EC" id="2.5.1.7"/>
    </reaction>
</comment>
<keyword evidence="7 13" id="KW-0573">Peptidoglycan synthesis</keyword>
<keyword evidence="16" id="KW-1185">Reference proteome</keyword>
<feature type="binding site" evidence="13">
    <location>
        <begin position="22"/>
        <end position="23"/>
    </location>
    <ligand>
        <name>phosphoenolpyruvate</name>
        <dbReference type="ChEBI" id="CHEBI:58702"/>
    </ligand>
</feature>
<feature type="binding site" evidence="13">
    <location>
        <position position="93"/>
    </location>
    <ligand>
        <name>UDP-N-acetyl-alpha-D-glucosamine</name>
        <dbReference type="ChEBI" id="CHEBI:57705"/>
    </ligand>
</feature>
<dbReference type="KEGG" id="dce:O6P33_04285"/>
<dbReference type="GO" id="GO:0008760">
    <property type="term" value="F:UDP-N-acetylglucosamine 1-carboxyvinyltransferase activity"/>
    <property type="evidence" value="ECO:0007669"/>
    <property type="project" value="UniProtKB-UniRule"/>
</dbReference>
<dbReference type="InterPro" id="IPR036968">
    <property type="entry name" value="Enolpyruvate_Tfrase_sf"/>
</dbReference>
<comment type="pathway">
    <text evidence="2 13">Cell wall biogenesis; peptidoglycan biosynthesis.</text>
</comment>
<evidence type="ECO:0000256" key="11">
    <source>
        <dbReference type="ARBA" id="ARBA00038367"/>
    </source>
</evidence>
<dbReference type="GO" id="GO:0009252">
    <property type="term" value="P:peptidoglycan biosynthetic process"/>
    <property type="evidence" value="ECO:0007669"/>
    <property type="project" value="UniProtKB-UniRule"/>
</dbReference>
<name>A0AAE9VQ53_9GAMM</name>
<dbReference type="Pfam" id="PF00275">
    <property type="entry name" value="EPSP_synthase"/>
    <property type="match status" value="1"/>
</dbReference>
<evidence type="ECO:0000256" key="2">
    <source>
        <dbReference type="ARBA" id="ARBA00004752"/>
    </source>
</evidence>
<keyword evidence="9 13" id="KW-0961">Cell wall biogenesis/degradation</keyword>
<sequence length="421" mass="44887">MDKLIISGGHRLDGEIRISGAKNAALPILAATLLASAPVTVCNLPHLHDITTMIELFGRMGIEPVIDEKLSVEIDPRTIKTLIAPYDLVKTMRASILVLGPMVAHFGQAEVALPGGCAIGSRPVDLHIRGLEALGAEITVEDGYIKAKAPEGGLRGGNFFFDIVSVTGTENILMAATLAKGRTVLENAAREPEIVDLANCLIAMGAKIQGAGTDTIIIDGVEKLGGARYVVMPDRIETGTYLVAAAVTGGRVKLKDTDPTILEAVLAKLQEAGAEITTGEDWIELDMHGKRPTAVNVRTAPYPAFPTDMQAQFIALNALAEGTGTVIETIFENRFMHALEMQRMGAKIQIEGNTAIVTGIPQLKAAPVMATDLRASASLVIAALMAEGDTLIDRIYHIDRGYECIEEKMQLLGAKIRRVPS</sequence>
<comment type="similarity">
    <text evidence="11 13">Belongs to the EPSP synthase family. MurA subfamily.</text>
</comment>
<comment type="function">
    <text evidence="13">Cell wall formation. Adds enolpyruvyl to UDP-N-acetylglucosamine.</text>
</comment>
<dbReference type="InterPro" id="IPR013792">
    <property type="entry name" value="RNA3'P_cycl/enolpyr_Trfase_a/b"/>
</dbReference>
<evidence type="ECO:0000256" key="13">
    <source>
        <dbReference type="HAMAP-Rule" id="MF_00111"/>
    </source>
</evidence>
<accession>A0AAE9VQ53</accession>
<evidence type="ECO:0000313" key="16">
    <source>
        <dbReference type="Proteomes" id="UP001212189"/>
    </source>
</evidence>
<dbReference type="PANTHER" id="PTHR43783:SF1">
    <property type="entry name" value="UDP-N-ACETYLGLUCOSAMINE 1-CARBOXYVINYLTRANSFERASE"/>
    <property type="match status" value="1"/>
</dbReference>
<reference evidence="15 16" key="1">
    <citation type="submission" date="2022-12" db="EMBL/GenBank/DDBJ databases">
        <title>Coexistence and Characterization of a Novel Tigecycline Resistance gene tet(X) variant and blaNDM-1 in a Pseudomonas caeni Isolate of Chicken Origin.</title>
        <authorList>
            <person name="Lu X."/>
            <person name="Zhang L."/>
            <person name="Li R."/>
            <person name="Wang Z."/>
        </authorList>
    </citation>
    <scope>NUCLEOTIDE SEQUENCE [LARGE SCALE GENOMIC DNA]</scope>
    <source>
        <strain evidence="15 16">CE14</strain>
    </source>
</reference>
<gene>
    <name evidence="13 15" type="primary">murA</name>
    <name evidence="15" type="ORF">O6P33_04285</name>
</gene>
<feature type="active site" description="Proton donor" evidence="13">
    <location>
        <position position="117"/>
    </location>
</feature>
<dbReference type="HAMAP" id="MF_00111">
    <property type="entry name" value="MurA"/>
    <property type="match status" value="1"/>
</dbReference>
<dbReference type="CDD" id="cd01555">
    <property type="entry name" value="UdpNAET"/>
    <property type="match status" value="1"/>
</dbReference>
<comment type="caution">
    <text evidence="13">Lacks conserved residue(s) required for the propagation of feature annotation.</text>
</comment>
<dbReference type="Proteomes" id="UP001212189">
    <property type="component" value="Chromosome"/>
</dbReference>
<evidence type="ECO:0000256" key="4">
    <source>
        <dbReference type="ARBA" id="ARBA00022618"/>
    </source>
</evidence>
<dbReference type="SUPFAM" id="SSF55205">
    <property type="entry name" value="EPT/RTPC-like"/>
    <property type="match status" value="1"/>
</dbReference>
<keyword evidence="3 13" id="KW-0963">Cytoplasm</keyword>
<dbReference type="FunFam" id="3.65.10.10:FF:000001">
    <property type="entry name" value="UDP-N-acetylglucosamine 1-carboxyvinyltransferase"/>
    <property type="match status" value="1"/>
</dbReference>
<evidence type="ECO:0000256" key="6">
    <source>
        <dbReference type="ARBA" id="ARBA00022960"/>
    </source>
</evidence>
<evidence type="ECO:0000256" key="12">
    <source>
        <dbReference type="ARBA" id="ARBA00047527"/>
    </source>
</evidence>
<dbReference type="InterPro" id="IPR050068">
    <property type="entry name" value="MurA_subfamily"/>
</dbReference>
<keyword evidence="5 13" id="KW-0808">Transferase</keyword>
<evidence type="ECO:0000256" key="7">
    <source>
        <dbReference type="ARBA" id="ARBA00022984"/>
    </source>
</evidence>
<dbReference type="GO" id="GO:0071555">
    <property type="term" value="P:cell wall organization"/>
    <property type="evidence" value="ECO:0007669"/>
    <property type="project" value="UniProtKB-KW"/>
</dbReference>
<dbReference type="FunFam" id="3.65.10.10:FF:000002">
    <property type="entry name" value="UDP-N-acetylglucosamine 1-carboxyvinyltransferase"/>
    <property type="match status" value="1"/>
</dbReference>
<evidence type="ECO:0000256" key="3">
    <source>
        <dbReference type="ARBA" id="ARBA00022490"/>
    </source>
</evidence>
<feature type="domain" description="Enolpyruvate transferase" evidence="14">
    <location>
        <begin position="7"/>
        <end position="409"/>
    </location>
</feature>
<keyword evidence="4 13" id="KW-0132">Cell division</keyword>
<keyword evidence="10 13" id="KW-0670">Pyruvate</keyword>
<keyword evidence="8 13" id="KW-0131">Cell cycle</keyword>
<feature type="modified residue" description="2-(S-cysteinyl)pyruvic acid O-phosphothioketal" evidence="13">
    <location>
        <position position="117"/>
    </location>
</feature>
<evidence type="ECO:0000256" key="8">
    <source>
        <dbReference type="ARBA" id="ARBA00023306"/>
    </source>
</evidence>
<dbReference type="PANTHER" id="PTHR43783">
    <property type="entry name" value="UDP-N-ACETYLGLUCOSAMINE 1-CARBOXYVINYLTRANSFERASE"/>
    <property type="match status" value="1"/>
</dbReference>
<dbReference type="NCBIfam" id="NF006873">
    <property type="entry name" value="PRK09369.1"/>
    <property type="match status" value="1"/>
</dbReference>
<keyword evidence="6 13" id="KW-0133">Cell shape</keyword>
<evidence type="ECO:0000256" key="10">
    <source>
        <dbReference type="ARBA" id="ARBA00023317"/>
    </source>
</evidence>
<organism evidence="15 16">
    <name type="scientific">Denitrificimonas caeni</name>
    <dbReference type="NCBI Taxonomy" id="521720"/>
    <lineage>
        <taxon>Bacteria</taxon>
        <taxon>Pseudomonadati</taxon>
        <taxon>Pseudomonadota</taxon>
        <taxon>Gammaproteobacteria</taxon>
        <taxon>Pseudomonadales</taxon>
        <taxon>Pseudomonadaceae</taxon>
        <taxon>Denitrificimonas</taxon>
    </lineage>
</organism>
<dbReference type="GO" id="GO:0005737">
    <property type="term" value="C:cytoplasm"/>
    <property type="evidence" value="ECO:0007669"/>
    <property type="project" value="UniProtKB-SubCell"/>
</dbReference>
<evidence type="ECO:0000313" key="15">
    <source>
        <dbReference type="EMBL" id="WBE26063.1"/>
    </source>
</evidence>
<feature type="binding site" evidence="13">
    <location>
        <position position="330"/>
    </location>
    <ligand>
        <name>UDP-N-acetyl-alpha-D-glucosamine</name>
        <dbReference type="ChEBI" id="CHEBI:57705"/>
    </ligand>
</feature>
<dbReference type="Gene3D" id="3.65.10.10">
    <property type="entry name" value="Enolpyruvate transferase domain"/>
    <property type="match status" value="2"/>
</dbReference>
<dbReference type="AlphaFoldDB" id="A0AAE9VQ53"/>
<dbReference type="GO" id="GO:0019277">
    <property type="term" value="P:UDP-N-acetylgalactosamine biosynthetic process"/>
    <property type="evidence" value="ECO:0007669"/>
    <property type="project" value="InterPro"/>
</dbReference>
<dbReference type="InterPro" id="IPR005750">
    <property type="entry name" value="UDP_GlcNAc_COvinyl_MurA"/>
</dbReference>
<dbReference type="InterPro" id="IPR001986">
    <property type="entry name" value="Enolpyruvate_Tfrase_dom"/>
</dbReference>
<proteinExistence type="inferred from homology"/>